<dbReference type="GO" id="GO:0017056">
    <property type="term" value="F:structural constituent of nuclear pore"/>
    <property type="evidence" value="ECO:0007669"/>
    <property type="project" value="InterPro"/>
</dbReference>
<dbReference type="PANTHER" id="PTHR11225">
    <property type="entry name" value="NUCLEAR PORE COMPLEX PROTEIN NUP93 NUCLEOPORIN NUP93 DEAD EYE PROTEIN"/>
    <property type="match status" value="1"/>
</dbReference>
<dbReference type="AlphaFoldDB" id="A0A066W9H4"/>
<dbReference type="PANTHER" id="PTHR11225:SF4">
    <property type="entry name" value="NUCLEAR PORE COMPLEX PROTEIN NUP93"/>
    <property type="match status" value="1"/>
</dbReference>
<evidence type="ECO:0000313" key="5">
    <source>
        <dbReference type="EMBL" id="KDN50351.1"/>
    </source>
</evidence>
<dbReference type="HOGENOM" id="CLU_011846_0_0_1"/>
<keyword evidence="4" id="KW-0813">Transport</keyword>
<keyword evidence="6" id="KW-1185">Reference proteome</keyword>
<accession>A0A066W9H4</accession>
<dbReference type="GO" id="GO:0006606">
    <property type="term" value="P:protein import into nucleus"/>
    <property type="evidence" value="ECO:0007669"/>
    <property type="project" value="TreeGrafter"/>
</dbReference>
<dbReference type="OMA" id="LLMCGQF"/>
<dbReference type="OrthoDB" id="1918363at2759"/>
<sequence length="945" mass="105202">MDATMTSASASQQPSLSDLLQQSRKLTNHLSRSDLPAIQLGLDQIENQSRKLVGRAAVNAGGVYPGGEEARAHYLLANGGINAAGLADAIHTTNIAHAFEPLRPIHDTDVEGYLKHEHEQVILSAIEEGRRETIRDFYRNVDRTLHRNWEKQKRKIMEEFGSFQPGASISASAFGASRGAAVAPGETSVSGATSFVTGVIAGASNGGGSRSLQMHSKMMRYDIVVKKLNEARLSGTPFPLAHAYLEAVQGMSSAEPGVASKSVALEQCWRTVTHMVCERDVQGGEFTRTAIRERQYAGAYLDPEKYFGSIDGMNLRRRLICGAKSYLEEQFAAHMEDAIARNPVKAQLGGIPSVQSTVAAYCRVHLQSKEGQWSPDLETIVTSKGKVPIWAHIYFLLRIGQEIEAVQAAVQYEPMLRKLDHSFLGNFKSWIDSPDRILPKMLRDRFFAEYNLRFRGISPDSVDPYKLALYKLIGRIDPRKRFPVSLVRNSENWLWLQLSLVREHLSSASDAIDDTGINGRDSYTLQDVAATVLNFGEAHFDPKGNRPYHYFQILILVGQLERSIAFLYSRPACQSDAVQFAITAAYYGLLRVPSNAKASHMDYLTMDEQETHEPIAYLDFAKLIQRYVRPFVEFDAREALQYLYLVCLSADAPAPVGQEQVAKCHDLIRSLVLESRQYFELLGDVRKDGTKTAGLIEQSARLIKFADSQAYLNSIVRTAAAASEAQHRTRDAILLYNLAEEYDTVISVLNKELGNKLMDPSSARIADSYAPLDSQRTSLRPNASFAAAEDITSMAHEILASYEKQNRIVRKVSTKNRDTCKMLLELKRCIAAYSAGDLEHALQAIETLELIPLRGDVVTITRKAEEFKDIDPAIAANLSDILLVTMNIISKLHTGLRSSMFGDSSKQRTMTDLRHKARALLTYAGQLRLRMSNETYSQLLNLAPQ</sequence>
<dbReference type="Proteomes" id="UP000027361">
    <property type="component" value="Unassembled WGS sequence"/>
</dbReference>
<dbReference type="Pfam" id="PF04097">
    <property type="entry name" value="Nic96"/>
    <property type="match status" value="1"/>
</dbReference>
<dbReference type="InterPro" id="IPR007231">
    <property type="entry name" value="Nucleoporin_int_Nup93/Nic96"/>
</dbReference>
<name>A0A066W9H4_TILAU</name>
<dbReference type="GO" id="GO:0005643">
    <property type="term" value="C:nuclear pore"/>
    <property type="evidence" value="ECO:0007669"/>
    <property type="project" value="UniProtKB-SubCell"/>
</dbReference>
<keyword evidence="4" id="KW-0906">Nuclear pore complex</keyword>
<dbReference type="RefSeq" id="XP_013244476.1">
    <property type="nucleotide sequence ID" value="XM_013389022.1"/>
</dbReference>
<comment type="caution">
    <text evidence="5">The sequence shown here is derived from an EMBL/GenBank/DDBJ whole genome shotgun (WGS) entry which is preliminary data.</text>
</comment>
<dbReference type="STRING" id="1037660.A0A066W9H4"/>
<dbReference type="FunCoup" id="A0A066W9H4">
    <property type="interactions" value="868"/>
</dbReference>
<keyword evidence="4" id="KW-0509">mRNA transport</keyword>
<evidence type="ECO:0000256" key="4">
    <source>
        <dbReference type="RuleBase" id="RU364035"/>
    </source>
</evidence>
<evidence type="ECO:0000313" key="6">
    <source>
        <dbReference type="Proteomes" id="UP000027361"/>
    </source>
</evidence>
<reference evidence="5 6" key="1">
    <citation type="submission" date="2014-05" db="EMBL/GenBank/DDBJ databases">
        <title>Draft genome sequence of a rare smut relative, Tilletiaria anomala UBC 951.</title>
        <authorList>
            <consortium name="DOE Joint Genome Institute"/>
            <person name="Toome M."/>
            <person name="Kuo A."/>
            <person name="Henrissat B."/>
            <person name="Lipzen A."/>
            <person name="Tritt A."/>
            <person name="Yoshinaga Y."/>
            <person name="Zane M."/>
            <person name="Barry K."/>
            <person name="Grigoriev I.V."/>
            <person name="Spatafora J.W."/>
            <person name="Aimea M.C."/>
        </authorList>
    </citation>
    <scope>NUCLEOTIDE SEQUENCE [LARGE SCALE GENOMIC DNA]</scope>
    <source>
        <strain evidence="5 6">UBC 951</strain>
    </source>
</reference>
<protein>
    <recommendedName>
        <fullName evidence="4">Nuclear pore protein</fullName>
    </recommendedName>
</protein>
<organism evidence="5 6">
    <name type="scientific">Tilletiaria anomala (strain ATCC 24038 / CBS 436.72 / UBC 951)</name>
    <dbReference type="NCBI Taxonomy" id="1037660"/>
    <lineage>
        <taxon>Eukaryota</taxon>
        <taxon>Fungi</taxon>
        <taxon>Dikarya</taxon>
        <taxon>Basidiomycota</taxon>
        <taxon>Ustilaginomycotina</taxon>
        <taxon>Exobasidiomycetes</taxon>
        <taxon>Georgefischeriales</taxon>
        <taxon>Tilletiariaceae</taxon>
        <taxon>Tilletiaria</taxon>
    </lineage>
</organism>
<evidence type="ECO:0000256" key="3">
    <source>
        <dbReference type="ARBA" id="ARBA00023242"/>
    </source>
</evidence>
<gene>
    <name evidence="5" type="ORF">K437DRAFT_255054</name>
</gene>
<evidence type="ECO:0000256" key="2">
    <source>
        <dbReference type="ARBA" id="ARBA00010186"/>
    </source>
</evidence>
<proteinExistence type="inferred from homology"/>
<comment type="similarity">
    <text evidence="2 4">Belongs to the nucleoporin interacting component (NIC) family.</text>
</comment>
<keyword evidence="4" id="KW-0653">Protein transport</keyword>
<dbReference type="InParanoid" id="A0A066W9H4"/>
<evidence type="ECO:0000256" key="1">
    <source>
        <dbReference type="ARBA" id="ARBA00004259"/>
    </source>
</evidence>
<comment type="subcellular location">
    <subcellularLocation>
        <location evidence="1">Nucleus envelope</location>
    </subcellularLocation>
    <subcellularLocation>
        <location evidence="4">Nucleus</location>
        <location evidence="4">Nuclear pore complex</location>
    </subcellularLocation>
</comment>
<keyword evidence="4" id="KW-0472">Membrane</keyword>
<dbReference type="GO" id="GO:0016973">
    <property type="term" value="P:poly(A)+ mRNA export from nucleus"/>
    <property type="evidence" value="ECO:0007669"/>
    <property type="project" value="TreeGrafter"/>
</dbReference>
<dbReference type="EMBL" id="JMSN01000019">
    <property type="protein sequence ID" value="KDN50351.1"/>
    <property type="molecule type" value="Genomic_DNA"/>
</dbReference>
<dbReference type="GeneID" id="25264056"/>
<keyword evidence="4" id="KW-0811">Translocation</keyword>
<keyword evidence="3 4" id="KW-0539">Nucleus</keyword>